<feature type="compositionally biased region" description="Low complexity" evidence="1">
    <location>
        <begin position="159"/>
        <end position="181"/>
    </location>
</feature>
<evidence type="ECO:0000256" key="1">
    <source>
        <dbReference type="SAM" id="MobiDB-lite"/>
    </source>
</evidence>
<dbReference type="Gene3D" id="3.30.1380.10">
    <property type="match status" value="1"/>
</dbReference>
<dbReference type="PANTHER" id="PTHR34385">
    <property type="entry name" value="D-ALANYL-D-ALANINE CARBOXYPEPTIDASE"/>
    <property type="match status" value="1"/>
</dbReference>
<feature type="region of interest" description="Disordered" evidence="1">
    <location>
        <begin position="132"/>
        <end position="194"/>
    </location>
</feature>
<evidence type="ECO:0000259" key="2">
    <source>
        <dbReference type="Pfam" id="PF02557"/>
    </source>
</evidence>
<feature type="compositionally biased region" description="Low complexity" evidence="1">
    <location>
        <begin position="456"/>
        <end position="471"/>
    </location>
</feature>
<accession>A0A6J5QFV2</accession>
<feature type="region of interest" description="Disordered" evidence="1">
    <location>
        <begin position="221"/>
        <end position="281"/>
    </location>
</feature>
<dbReference type="InterPro" id="IPR009045">
    <property type="entry name" value="Zn_M74/Hedgehog-like"/>
</dbReference>
<dbReference type="InterPro" id="IPR052179">
    <property type="entry name" value="DD-CPase-like"/>
</dbReference>
<feature type="compositionally biased region" description="Gly residues" evidence="1">
    <location>
        <begin position="246"/>
        <end position="270"/>
    </location>
</feature>
<dbReference type="Pfam" id="PF02557">
    <property type="entry name" value="VanY"/>
    <property type="match status" value="1"/>
</dbReference>
<gene>
    <name evidence="3" type="ORF">UFOVP1071_19</name>
</gene>
<reference evidence="3" key="1">
    <citation type="submission" date="2020-05" db="EMBL/GenBank/DDBJ databases">
        <authorList>
            <person name="Chiriac C."/>
            <person name="Salcher M."/>
            <person name="Ghai R."/>
            <person name="Kavagutti S V."/>
        </authorList>
    </citation>
    <scope>NUCLEOTIDE SEQUENCE</scope>
</reference>
<feature type="compositionally biased region" description="Polar residues" evidence="1">
    <location>
        <begin position="491"/>
        <end position="503"/>
    </location>
</feature>
<dbReference type="PANTHER" id="PTHR34385:SF1">
    <property type="entry name" value="PEPTIDOGLYCAN L-ALANYL-D-GLUTAMATE ENDOPEPTIDASE CWLK"/>
    <property type="match status" value="1"/>
</dbReference>
<evidence type="ECO:0000313" key="3">
    <source>
        <dbReference type="EMBL" id="CAB4181246.1"/>
    </source>
</evidence>
<organism evidence="3">
    <name type="scientific">uncultured Caudovirales phage</name>
    <dbReference type="NCBI Taxonomy" id="2100421"/>
    <lineage>
        <taxon>Viruses</taxon>
        <taxon>Duplodnaviria</taxon>
        <taxon>Heunggongvirae</taxon>
        <taxon>Uroviricota</taxon>
        <taxon>Caudoviricetes</taxon>
        <taxon>Peduoviridae</taxon>
        <taxon>Maltschvirus</taxon>
        <taxon>Maltschvirus maltsch</taxon>
    </lineage>
</organism>
<feature type="domain" description="D-alanyl-D-alanine carboxypeptidase-like core" evidence="2">
    <location>
        <begin position="286"/>
        <end position="387"/>
    </location>
</feature>
<dbReference type="SUPFAM" id="SSF55166">
    <property type="entry name" value="Hedgehog/DD-peptidase"/>
    <property type="match status" value="1"/>
</dbReference>
<sequence length="552" mass="55509">MADKDKLEINFRDLAKDAAKYVFSSTFPSLERMLKTVQTTGEENKEQVENLSEATNTINVRLGEINVGLRKLNDAMNNSLGVLGKILKKVDGGGGDASSVLPGGGLNNIKSGVGAALGTGAMMQIIENQHAAPGPETQTQSETDNKSTPQPASSVAGQSANTAAPTADASKAGAPAGTAPSTPAPAPEKKDATGAAGGKTLLIKASTITFDAGQIIFTSGGGSGGGGQTGGGGGGATPAPSQQPSAGGGSGGGGQTGGGFDPSSGAGGENGRLNTSQLTRVPGGLLQSTAAGPYMQMVKAAGEENIAWGIGSSYRDYDTQVKVAREKGLYSQGGLAAKPGTSNHGWGTALDLDFKQNPKAYNWLQQNAGRFGFRTIPREAWHWEYKGGGASGGTMASKDDKSKTSGEGAPNDGAITASAGSSGGANKPSTGPATPAGAPPPATTAMAPKPEENKTKPTAAASVASTPAKGAELNRESTSSEVSSIAIPSRASMNNVMKSNGQQKESDIPVNPKITNANKAGNVEPDDAAQRYESLFGMKPRVPTGSTSKMAS</sequence>
<dbReference type="EMBL" id="LR797022">
    <property type="protein sequence ID" value="CAB4181246.1"/>
    <property type="molecule type" value="Genomic_DNA"/>
</dbReference>
<feature type="compositionally biased region" description="Gly residues" evidence="1">
    <location>
        <begin position="221"/>
        <end position="236"/>
    </location>
</feature>
<dbReference type="InterPro" id="IPR003709">
    <property type="entry name" value="VanY-like_core_dom"/>
</dbReference>
<dbReference type="CDD" id="cd14814">
    <property type="entry name" value="Peptidase_M15"/>
    <property type="match status" value="1"/>
</dbReference>
<feature type="region of interest" description="Disordered" evidence="1">
    <location>
        <begin position="388"/>
        <end position="527"/>
    </location>
</feature>
<feature type="compositionally biased region" description="Polar residues" evidence="1">
    <location>
        <begin position="136"/>
        <end position="158"/>
    </location>
</feature>
<protein>
    <submittedName>
        <fullName evidence="3">Peptidase M15B</fullName>
    </submittedName>
</protein>
<name>A0A6J5QFV2_9CAUD</name>
<dbReference type="GO" id="GO:0006508">
    <property type="term" value="P:proteolysis"/>
    <property type="evidence" value="ECO:0007669"/>
    <property type="project" value="InterPro"/>
</dbReference>
<proteinExistence type="predicted"/>
<dbReference type="GO" id="GO:0008233">
    <property type="term" value="F:peptidase activity"/>
    <property type="evidence" value="ECO:0007669"/>
    <property type="project" value="InterPro"/>
</dbReference>